<dbReference type="Proteomes" id="UP000682111">
    <property type="component" value="Unassembled WGS sequence"/>
</dbReference>
<protein>
    <recommendedName>
        <fullName evidence="1">IrrE N-terminal-like domain-containing protein</fullName>
    </recommendedName>
</protein>
<name>A0A920BSR6_9BACI</name>
<evidence type="ECO:0000313" key="2">
    <source>
        <dbReference type="EMBL" id="GIN60487.1"/>
    </source>
</evidence>
<sequence>MINAKIQELINLYETNCPFKLARQLGITVLYEDLGDTLGYYSKYFRMKFIHVNQNISEKKQQYTCSHELGHAILHPNDNTAFLKKNTFFSSDVKEIEANTFAVNLLFHEQFFDNETICFQEVIEEYGVPKQLAILKSKLF</sequence>
<comment type="caution">
    <text evidence="2">The sequence shown here is derived from an EMBL/GenBank/DDBJ whole genome shotgun (WGS) entry which is preliminary data.</text>
</comment>
<dbReference type="RefSeq" id="WP_095306796.1">
    <property type="nucleotide sequence ID" value="NZ_BORC01000001.1"/>
</dbReference>
<evidence type="ECO:0000259" key="1">
    <source>
        <dbReference type="Pfam" id="PF06114"/>
    </source>
</evidence>
<dbReference type="Gene3D" id="1.10.10.2910">
    <property type="match status" value="1"/>
</dbReference>
<accession>A0A920BSR6</accession>
<feature type="domain" description="IrrE N-terminal-like" evidence="1">
    <location>
        <begin position="23"/>
        <end position="133"/>
    </location>
</feature>
<gene>
    <name evidence="2" type="ORF">J27TS8_04800</name>
</gene>
<dbReference type="InterPro" id="IPR010359">
    <property type="entry name" value="IrrE_HExxH"/>
</dbReference>
<keyword evidence="3" id="KW-1185">Reference proteome</keyword>
<evidence type="ECO:0000313" key="3">
    <source>
        <dbReference type="Proteomes" id="UP000682111"/>
    </source>
</evidence>
<dbReference type="EMBL" id="BORC01000001">
    <property type="protein sequence ID" value="GIN60487.1"/>
    <property type="molecule type" value="Genomic_DNA"/>
</dbReference>
<reference evidence="2" key="1">
    <citation type="submission" date="2021-03" db="EMBL/GenBank/DDBJ databases">
        <title>Antimicrobial resistance genes in bacteria isolated from Japanese honey, and their potential for conferring macrolide and lincosamide resistance in the American foulbrood pathogen Paenibacillus larvae.</title>
        <authorList>
            <person name="Okamoto M."/>
            <person name="Kumagai M."/>
            <person name="Kanamori H."/>
            <person name="Takamatsu D."/>
        </authorList>
    </citation>
    <scope>NUCLEOTIDE SEQUENCE</scope>
    <source>
        <strain evidence="2">J27TS8</strain>
    </source>
</reference>
<proteinExistence type="predicted"/>
<organism evidence="2 3">
    <name type="scientific">Robertmurraya siralis</name>
    <dbReference type="NCBI Taxonomy" id="77777"/>
    <lineage>
        <taxon>Bacteria</taxon>
        <taxon>Bacillati</taxon>
        <taxon>Bacillota</taxon>
        <taxon>Bacilli</taxon>
        <taxon>Bacillales</taxon>
        <taxon>Bacillaceae</taxon>
        <taxon>Robertmurraya</taxon>
    </lineage>
</organism>
<dbReference type="AlphaFoldDB" id="A0A920BSR6"/>
<dbReference type="Pfam" id="PF06114">
    <property type="entry name" value="Peptidase_M78"/>
    <property type="match status" value="1"/>
</dbReference>